<comment type="caution">
    <text evidence="3">The sequence shown here is derived from an EMBL/GenBank/DDBJ whole genome shotgun (WGS) entry which is preliminary data.</text>
</comment>
<dbReference type="EMBL" id="QCYK01000001">
    <property type="protein sequence ID" value="PUZ29066.1"/>
    <property type="molecule type" value="Genomic_DNA"/>
</dbReference>
<proteinExistence type="predicted"/>
<reference evidence="3 4" key="1">
    <citation type="submission" date="2018-04" db="EMBL/GenBank/DDBJ databases">
        <title>Chitinophaga fuyangensis sp. nov., isolated from soil in a chemical factory.</title>
        <authorList>
            <person name="Chen K."/>
        </authorList>
    </citation>
    <scope>NUCLEOTIDE SEQUENCE [LARGE SCALE GENOMIC DNA]</scope>
    <source>
        <strain evidence="3 4">LY-1</strain>
    </source>
</reference>
<dbReference type="PIRSF" id="PIRSF018266">
    <property type="entry name" value="FecR"/>
    <property type="match status" value="1"/>
</dbReference>
<evidence type="ECO:0008006" key="5">
    <source>
        <dbReference type="Google" id="ProtNLM"/>
    </source>
</evidence>
<dbReference type="PANTHER" id="PTHR30273">
    <property type="entry name" value="PERIPLASMIC SIGNAL SENSOR AND SIGMA FACTOR ACTIVATOR FECR-RELATED"/>
    <property type="match status" value="1"/>
</dbReference>
<sequence length="323" mass="35728">MDMGYQDIPYDLLAEYLLETASPETDRRVAEWLAADPAHAAVLKSLEALLRPLPVEAVTVADTDAAWSRLSAAISQTSSESKHTASVVPMTPRRQSFRWQWAAMIAVVLGSGIWLARALHTGPISGPRLTKLKDGSQVQLDSSASLEVTADDIKQGRNVHFQGKGSFNVVKRPEPFIVRLGKMELHSVSSHFVVDYEPQVAGLRVHVRNGQVMVVDRDNNDSVMLSDGMLLAYNTLTDKYRVGEHVADMDHRKLVFKDIPLSSVLSTVETMYDIQVAVKDSSRLNTPVTATFTDETVDNVMESVSTMTNTQLEKVDGQSYRIK</sequence>
<feature type="domain" description="FecR protein" evidence="1">
    <location>
        <begin position="131"/>
        <end position="212"/>
    </location>
</feature>
<accession>A0A2T7BN24</accession>
<evidence type="ECO:0000259" key="1">
    <source>
        <dbReference type="Pfam" id="PF04773"/>
    </source>
</evidence>
<evidence type="ECO:0000313" key="3">
    <source>
        <dbReference type="EMBL" id="PUZ29066.1"/>
    </source>
</evidence>
<evidence type="ECO:0000313" key="4">
    <source>
        <dbReference type="Proteomes" id="UP000244450"/>
    </source>
</evidence>
<dbReference type="OrthoDB" id="641176at2"/>
<gene>
    <name evidence="3" type="ORF">DCC81_06240</name>
</gene>
<dbReference type="InterPro" id="IPR012373">
    <property type="entry name" value="Ferrdict_sens_TM"/>
</dbReference>
<evidence type="ECO:0000259" key="2">
    <source>
        <dbReference type="Pfam" id="PF16344"/>
    </source>
</evidence>
<dbReference type="PANTHER" id="PTHR30273:SF2">
    <property type="entry name" value="PROTEIN FECR"/>
    <property type="match status" value="1"/>
</dbReference>
<dbReference type="Gene3D" id="2.60.120.1440">
    <property type="match status" value="1"/>
</dbReference>
<dbReference type="AlphaFoldDB" id="A0A2T7BN24"/>
<dbReference type="Pfam" id="PF04773">
    <property type="entry name" value="FecR"/>
    <property type="match status" value="1"/>
</dbReference>
<dbReference type="GO" id="GO:0016989">
    <property type="term" value="F:sigma factor antagonist activity"/>
    <property type="evidence" value="ECO:0007669"/>
    <property type="project" value="TreeGrafter"/>
</dbReference>
<organism evidence="3 4">
    <name type="scientific">Chitinophaga parva</name>
    <dbReference type="NCBI Taxonomy" id="2169414"/>
    <lineage>
        <taxon>Bacteria</taxon>
        <taxon>Pseudomonadati</taxon>
        <taxon>Bacteroidota</taxon>
        <taxon>Chitinophagia</taxon>
        <taxon>Chitinophagales</taxon>
        <taxon>Chitinophagaceae</taxon>
        <taxon>Chitinophaga</taxon>
    </lineage>
</organism>
<dbReference type="Pfam" id="PF16344">
    <property type="entry name" value="FecR_C"/>
    <property type="match status" value="1"/>
</dbReference>
<dbReference type="Gene3D" id="3.55.50.30">
    <property type="match status" value="1"/>
</dbReference>
<name>A0A2T7BN24_9BACT</name>
<keyword evidence="4" id="KW-1185">Reference proteome</keyword>
<feature type="domain" description="Protein FecR C-terminal" evidence="2">
    <location>
        <begin position="253"/>
        <end position="319"/>
    </location>
</feature>
<dbReference type="InterPro" id="IPR006860">
    <property type="entry name" value="FecR"/>
</dbReference>
<protein>
    <recommendedName>
        <fullName evidence="5">FecR protein domain-containing protein</fullName>
    </recommendedName>
</protein>
<dbReference type="InterPro" id="IPR032508">
    <property type="entry name" value="FecR_C"/>
</dbReference>
<dbReference type="Proteomes" id="UP000244450">
    <property type="component" value="Unassembled WGS sequence"/>
</dbReference>